<keyword evidence="9" id="KW-1185">Reference proteome</keyword>
<dbReference type="InterPro" id="IPR011701">
    <property type="entry name" value="MFS"/>
</dbReference>
<comment type="subcellular location">
    <subcellularLocation>
        <location evidence="1">Membrane</location>
        <topology evidence="1">Multi-pass membrane protein</topology>
    </subcellularLocation>
</comment>
<feature type="transmembrane region" description="Helical" evidence="6">
    <location>
        <begin position="7"/>
        <end position="29"/>
    </location>
</feature>
<organism evidence="8 9">
    <name type="scientific">Exocentrus adspersus</name>
    <dbReference type="NCBI Taxonomy" id="1586481"/>
    <lineage>
        <taxon>Eukaryota</taxon>
        <taxon>Metazoa</taxon>
        <taxon>Ecdysozoa</taxon>
        <taxon>Arthropoda</taxon>
        <taxon>Hexapoda</taxon>
        <taxon>Insecta</taxon>
        <taxon>Pterygota</taxon>
        <taxon>Neoptera</taxon>
        <taxon>Endopterygota</taxon>
        <taxon>Coleoptera</taxon>
        <taxon>Polyphaga</taxon>
        <taxon>Cucujiformia</taxon>
        <taxon>Chrysomeloidea</taxon>
        <taxon>Cerambycidae</taxon>
        <taxon>Lamiinae</taxon>
        <taxon>Acanthocinini</taxon>
        <taxon>Exocentrus</taxon>
    </lineage>
</organism>
<dbReference type="InterPro" id="IPR001958">
    <property type="entry name" value="Tet-R_TetA/multi-R_MdtG-like"/>
</dbReference>
<feature type="domain" description="Major facilitator superfamily (MFS) profile" evidence="7">
    <location>
        <begin position="7"/>
        <end position="379"/>
    </location>
</feature>
<keyword evidence="4 6" id="KW-1133">Transmembrane helix</keyword>
<feature type="transmembrane region" description="Helical" evidence="6">
    <location>
        <begin position="130"/>
        <end position="149"/>
    </location>
</feature>
<dbReference type="InterPro" id="IPR020846">
    <property type="entry name" value="MFS_dom"/>
</dbReference>
<dbReference type="Pfam" id="PF07690">
    <property type="entry name" value="MFS_1"/>
    <property type="match status" value="2"/>
</dbReference>
<evidence type="ECO:0000256" key="3">
    <source>
        <dbReference type="ARBA" id="ARBA00022692"/>
    </source>
</evidence>
<name>A0AAV8W600_9CUCU</name>
<dbReference type="EMBL" id="JANEYG010000008">
    <property type="protein sequence ID" value="KAJ8921873.1"/>
    <property type="molecule type" value="Genomic_DNA"/>
</dbReference>
<evidence type="ECO:0000313" key="9">
    <source>
        <dbReference type="Proteomes" id="UP001159042"/>
    </source>
</evidence>
<dbReference type="GO" id="GO:0016020">
    <property type="term" value="C:membrane"/>
    <property type="evidence" value="ECO:0007669"/>
    <property type="project" value="UniProtKB-SubCell"/>
</dbReference>
<feature type="transmembrane region" description="Helical" evidence="6">
    <location>
        <begin position="329"/>
        <end position="351"/>
    </location>
</feature>
<sequence>MMMKIGAINLIYAISFLDLFSIGLTFPLFTNHLRELGASHSVIGLCNSIYSGVQLFSGPIIGGWSDVRDRKSVLKVTLIICAISYGLLGLTSSIFFILILRVILGIVKHTQSICKAVISDLIPASEQTEVFGRSAALGSLGFIIGPFIGGHLSEIKHGFTYVSALTASLFLANFGMSMFLPEESPKAEKVYNTSLIGSIKQEFIKTIKELRDIDWKDSLCFGLTYPFLSTYIRSLGADHVIVGLLSVGYLLCNLISKTIEVPLTKSLGKKFCFIITLIIISISHFYLLRTSNYWIVIFSRCIHGAVVSHSQNLCKDILIQHVEDTRKEYALTVFNVLSGCGYIVGPILAGYLFSIKFVYISFLAFILSFINLCLAITVPNQDDVCTTTEDIEDSLSEKVCQNINDLATSFAKSDYRRNWDIMAMRFLHVSCVTIFFGKFSQILDYNFKASPVTLGYAYAYLNALTFC</sequence>
<reference evidence="8 9" key="1">
    <citation type="journal article" date="2023" name="Insect Mol. Biol.">
        <title>Genome sequencing provides insights into the evolution of gene families encoding plant cell wall-degrading enzymes in longhorned beetles.</title>
        <authorList>
            <person name="Shin N.R."/>
            <person name="Okamura Y."/>
            <person name="Kirsch R."/>
            <person name="Pauchet Y."/>
        </authorList>
    </citation>
    <scope>NUCLEOTIDE SEQUENCE [LARGE SCALE GENOMIC DNA]</scope>
    <source>
        <strain evidence="8">EAD_L_NR</strain>
    </source>
</reference>
<evidence type="ECO:0000256" key="2">
    <source>
        <dbReference type="ARBA" id="ARBA00022448"/>
    </source>
</evidence>
<evidence type="ECO:0000256" key="5">
    <source>
        <dbReference type="ARBA" id="ARBA00023136"/>
    </source>
</evidence>
<evidence type="ECO:0000256" key="4">
    <source>
        <dbReference type="ARBA" id="ARBA00022989"/>
    </source>
</evidence>
<evidence type="ECO:0000313" key="8">
    <source>
        <dbReference type="EMBL" id="KAJ8921873.1"/>
    </source>
</evidence>
<dbReference type="GO" id="GO:0022857">
    <property type="term" value="F:transmembrane transporter activity"/>
    <property type="evidence" value="ECO:0007669"/>
    <property type="project" value="InterPro"/>
</dbReference>
<feature type="transmembrane region" description="Helical" evidence="6">
    <location>
        <begin position="161"/>
        <end position="180"/>
    </location>
</feature>
<evidence type="ECO:0000256" key="6">
    <source>
        <dbReference type="SAM" id="Phobius"/>
    </source>
</evidence>
<dbReference type="Gene3D" id="1.20.1250.20">
    <property type="entry name" value="MFS general substrate transporter like domains"/>
    <property type="match status" value="2"/>
</dbReference>
<dbReference type="PRINTS" id="PR01035">
    <property type="entry name" value="TCRTETA"/>
</dbReference>
<keyword evidence="5 6" id="KW-0472">Membrane</keyword>
<feature type="transmembrane region" description="Helical" evidence="6">
    <location>
        <begin position="41"/>
        <end position="64"/>
    </location>
</feature>
<comment type="caution">
    <text evidence="8">The sequence shown here is derived from an EMBL/GenBank/DDBJ whole genome shotgun (WGS) entry which is preliminary data.</text>
</comment>
<evidence type="ECO:0000256" key="1">
    <source>
        <dbReference type="ARBA" id="ARBA00004141"/>
    </source>
</evidence>
<protein>
    <recommendedName>
        <fullName evidence="7">Major facilitator superfamily (MFS) profile domain-containing protein</fullName>
    </recommendedName>
</protein>
<dbReference type="PANTHER" id="PTHR23504">
    <property type="entry name" value="MAJOR FACILITATOR SUPERFAMILY DOMAIN-CONTAINING PROTEIN 10"/>
    <property type="match status" value="1"/>
</dbReference>
<accession>A0AAV8W600</accession>
<gene>
    <name evidence="8" type="ORF">NQ315_008506</name>
</gene>
<keyword evidence="2" id="KW-0813">Transport</keyword>
<dbReference type="AlphaFoldDB" id="A0AAV8W600"/>
<feature type="transmembrane region" description="Helical" evidence="6">
    <location>
        <begin position="231"/>
        <end position="255"/>
    </location>
</feature>
<proteinExistence type="predicted"/>
<dbReference type="Proteomes" id="UP001159042">
    <property type="component" value="Unassembled WGS sequence"/>
</dbReference>
<feature type="transmembrane region" description="Helical" evidence="6">
    <location>
        <begin position="76"/>
        <end position="100"/>
    </location>
</feature>
<feature type="transmembrane region" description="Helical" evidence="6">
    <location>
        <begin position="267"/>
        <end position="287"/>
    </location>
</feature>
<dbReference type="InterPro" id="IPR036259">
    <property type="entry name" value="MFS_trans_sf"/>
</dbReference>
<dbReference type="SUPFAM" id="SSF103473">
    <property type="entry name" value="MFS general substrate transporter"/>
    <property type="match status" value="2"/>
</dbReference>
<keyword evidence="3 6" id="KW-0812">Transmembrane</keyword>
<dbReference type="PROSITE" id="PS50850">
    <property type="entry name" value="MFS"/>
    <property type="match status" value="1"/>
</dbReference>
<evidence type="ECO:0000259" key="7">
    <source>
        <dbReference type="PROSITE" id="PS50850"/>
    </source>
</evidence>
<feature type="transmembrane region" description="Helical" evidence="6">
    <location>
        <begin position="357"/>
        <end position="378"/>
    </location>
</feature>
<dbReference type="PANTHER" id="PTHR23504:SF14">
    <property type="entry name" value="MAJOR FACILITATOR SUPERFAMILY DOMAIN-CONTAINING PROTEIN 9"/>
    <property type="match status" value="1"/>
</dbReference>